<dbReference type="AlphaFoldDB" id="A0AAD3Y985"/>
<organism evidence="4 5">
    <name type="scientific">Cutaneotrichosporon spelunceum</name>
    <dbReference type="NCBI Taxonomy" id="1672016"/>
    <lineage>
        <taxon>Eukaryota</taxon>
        <taxon>Fungi</taxon>
        <taxon>Dikarya</taxon>
        <taxon>Basidiomycota</taxon>
        <taxon>Agaricomycotina</taxon>
        <taxon>Tremellomycetes</taxon>
        <taxon>Trichosporonales</taxon>
        <taxon>Trichosporonaceae</taxon>
        <taxon>Cutaneotrichosporon</taxon>
    </lineage>
</organism>
<comment type="caution">
    <text evidence="4">The sequence shown here is derived from an EMBL/GenBank/DDBJ whole genome shotgun (WGS) entry which is preliminary data.</text>
</comment>
<reference evidence="4" key="1">
    <citation type="journal article" date="2023" name="BMC Genomics">
        <title>Chromosome-level genome assemblies of Cutaneotrichosporon spp. (Trichosporonales, Basidiomycota) reveal imbalanced evolution between nucleotide sequences and chromosome synteny.</title>
        <authorList>
            <person name="Kobayashi Y."/>
            <person name="Kayamori A."/>
            <person name="Aoki K."/>
            <person name="Shiwa Y."/>
            <person name="Matsutani M."/>
            <person name="Fujita N."/>
            <person name="Sugita T."/>
            <person name="Iwasaki W."/>
            <person name="Tanaka N."/>
            <person name="Takashima M."/>
        </authorList>
    </citation>
    <scope>NUCLEOTIDE SEQUENCE</scope>
    <source>
        <strain evidence="4">HIS016</strain>
    </source>
</reference>
<dbReference type="Proteomes" id="UP001222932">
    <property type="component" value="Unassembled WGS sequence"/>
</dbReference>
<reference evidence="4" key="2">
    <citation type="submission" date="2023-06" db="EMBL/GenBank/DDBJ databases">
        <authorList>
            <person name="Kobayashi Y."/>
            <person name="Kayamori A."/>
            <person name="Aoki K."/>
            <person name="Shiwa Y."/>
            <person name="Fujita N."/>
            <person name="Sugita T."/>
            <person name="Iwasaki W."/>
            <person name="Tanaka N."/>
            <person name="Takashima M."/>
        </authorList>
    </citation>
    <scope>NUCLEOTIDE SEQUENCE</scope>
    <source>
        <strain evidence="4">HIS016</strain>
    </source>
</reference>
<proteinExistence type="predicted"/>
<protein>
    <recommendedName>
        <fullName evidence="3">UFSP1/2/DUB catalytic domain-containing protein</fullName>
    </recommendedName>
</protein>
<evidence type="ECO:0000256" key="2">
    <source>
        <dbReference type="SAM" id="MobiDB-lite"/>
    </source>
</evidence>
<evidence type="ECO:0000313" key="4">
    <source>
        <dbReference type="EMBL" id="GMK54740.1"/>
    </source>
</evidence>
<sequence length="518" mass="57482">MPVCPVCDGDIDASETAFIAHVNSHFESDVDAVVDDRSDQDVQYLGEAEANDDATLCFVCGADLTGLSEAQQNAHASACLDRQEDSDEFESQFFDYSDDDGRKQQNGRKARTVAAGLWDGNSWSGKGKKYDARVMGDRWWDPVRGDLSDDALPPNFSPGVMLVLEKLLLRSVNRKETSRAVLTRHAVHIKGTFGFDGTWGCGYRNAEMSISSLLMLPNSPYSSLFSGDGEPGIRAIQRWINDAWRERYDVAGRAHFKGEIVGTSKWIGPSDLYAMFSYLGVPCTIYDFPKPADRPIPAMANPEPSYTLLLRWVKKYFDADDPELGEDANDDSDDLLRPTSPIRISDRLPLMLQHNGHSRTVVGYEVDLRGQVKLLLLDPGKTLPKDVREDGLKYLRRQRASAPSPQDDSTVQGSKSSKNEIREGAEAAEPTSGDEVGPGGWVKRKISKPKPGNALGTLLSVFRMKPQREQKEFQVLAFPGTALLTPVERADRRKVTTIPTGGLRFLRDLHYCVCVFDI</sequence>
<gene>
    <name evidence="4" type="ORF">CspeluHIS016_0113260</name>
</gene>
<feature type="domain" description="UFSP1/2/DUB catalytic" evidence="3">
    <location>
        <begin position="196"/>
        <end position="387"/>
    </location>
</feature>
<evidence type="ECO:0000259" key="3">
    <source>
        <dbReference type="Pfam" id="PF07910"/>
    </source>
</evidence>
<feature type="compositionally biased region" description="Polar residues" evidence="2">
    <location>
        <begin position="401"/>
        <end position="416"/>
    </location>
</feature>
<dbReference type="Gene3D" id="3.90.70.130">
    <property type="match status" value="1"/>
</dbReference>
<keyword evidence="1" id="KW-0378">Hydrolase</keyword>
<name>A0AAD3Y985_9TREE</name>
<dbReference type="Pfam" id="PF07910">
    <property type="entry name" value="Peptidase_C78"/>
    <property type="match status" value="1"/>
</dbReference>
<dbReference type="InterPro" id="IPR012462">
    <property type="entry name" value="UFSP1/2_DUB_cat"/>
</dbReference>
<keyword evidence="5" id="KW-1185">Reference proteome</keyword>
<dbReference type="EMBL" id="BTCM01000001">
    <property type="protein sequence ID" value="GMK54740.1"/>
    <property type="molecule type" value="Genomic_DNA"/>
</dbReference>
<accession>A0AAD3Y985</accession>
<feature type="region of interest" description="Disordered" evidence="2">
    <location>
        <begin position="397"/>
        <end position="448"/>
    </location>
</feature>
<evidence type="ECO:0000313" key="5">
    <source>
        <dbReference type="Proteomes" id="UP001222932"/>
    </source>
</evidence>
<evidence type="ECO:0000256" key="1">
    <source>
        <dbReference type="ARBA" id="ARBA00022801"/>
    </source>
</evidence>
<dbReference type="GO" id="GO:0016787">
    <property type="term" value="F:hydrolase activity"/>
    <property type="evidence" value="ECO:0007669"/>
    <property type="project" value="UniProtKB-KW"/>
</dbReference>